<evidence type="ECO:0000313" key="1">
    <source>
        <dbReference type="EMBL" id="SBW84440.1"/>
    </source>
</evidence>
<name>A0A1D3K811_PSEVE</name>
<dbReference type="EMBL" id="LT599584">
    <property type="protein sequence ID" value="SBW84440.1"/>
    <property type="molecule type" value="Genomic_DNA"/>
</dbReference>
<proteinExistence type="predicted"/>
<organism evidence="1 2">
    <name type="scientific">Pseudomonas veronii 1YdBTEX2</name>
    <dbReference type="NCBI Taxonomy" id="1295141"/>
    <lineage>
        <taxon>Bacteria</taxon>
        <taxon>Pseudomonadati</taxon>
        <taxon>Pseudomonadota</taxon>
        <taxon>Gammaproteobacteria</taxon>
        <taxon>Pseudomonadales</taxon>
        <taxon>Pseudomonadaceae</taxon>
        <taxon>Pseudomonas</taxon>
    </lineage>
</organism>
<protein>
    <submittedName>
        <fullName evidence="1">Uncharacterized protein</fullName>
    </submittedName>
</protein>
<dbReference type="AlphaFoldDB" id="A0A1D3K811"/>
<gene>
    <name evidence="1" type="ORF">PVE_R2G0413</name>
</gene>
<evidence type="ECO:0000313" key="2">
    <source>
        <dbReference type="Proteomes" id="UP000245431"/>
    </source>
</evidence>
<reference evidence="2" key="1">
    <citation type="submission" date="2016-07" db="EMBL/GenBank/DDBJ databases">
        <authorList>
            <person name="Florea S."/>
            <person name="Webb J.S."/>
            <person name="Jaromczyk J."/>
            <person name="Schardl C.L."/>
        </authorList>
    </citation>
    <scope>NUCLEOTIDE SEQUENCE [LARGE SCALE GENOMIC DNA]</scope>
    <source>
        <strain evidence="2">1YdBTEX2</strain>
    </source>
</reference>
<sequence>MRNQPESAKTLRGAKDIGSLAPLDRIRLRAQLGMADDVTASNIRRATALLIQRIADYYTVIQYTGPSYVYGRVDSDYPSALNAMASHNYMDGSWSYREMTPAHPTCSNESLFNEAGWMCIDTACRLAAWEMSEEVPEARPILDQARYAVKSLCEVREVSEMNWQSSRRRLGTPGIQKVIKRIIAKLRFVRIGKGAVRPVVIPQELISMVNSYRNVTDWSAEDHQVALAV</sequence>
<dbReference type="Proteomes" id="UP000245431">
    <property type="component" value="Chromosome PVE_r2"/>
</dbReference>
<accession>A0A1D3K811</accession>